<dbReference type="Pfam" id="PF12771">
    <property type="entry name" value="SusD-like_2"/>
    <property type="match status" value="1"/>
</dbReference>
<feature type="signal peptide" evidence="1">
    <location>
        <begin position="1"/>
        <end position="22"/>
    </location>
</feature>
<organism evidence="2 3">
    <name type="scientific">Parabacteroides goldsteinii DSM 19448 = WAL 12034</name>
    <dbReference type="NCBI Taxonomy" id="927665"/>
    <lineage>
        <taxon>Bacteria</taxon>
        <taxon>Pseudomonadati</taxon>
        <taxon>Bacteroidota</taxon>
        <taxon>Bacteroidia</taxon>
        <taxon>Bacteroidales</taxon>
        <taxon>Tannerellaceae</taxon>
        <taxon>Parabacteroides</taxon>
    </lineage>
</organism>
<dbReference type="RefSeq" id="WP_010799999.1">
    <property type="nucleotide sequence ID" value="NZ_KQ033913.1"/>
</dbReference>
<dbReference type="STRING" id="927665.HMPREF1535_02932"/>
<evidence type="ECO:0000313" key="2">
    <source>
        <dbReference type="EMBL" id="KKB53391.1"/>
    </source>
</evidence>
<dbReference type="HOGENOM" id="CLU_025928_1_0_10"/>
<keyword evidence="1" id="KW-0732">Signal</keyword>
<dbReference type="InterPro" id="IPR011990">
    <property type="entry name" value="TPR-like_helical_dom_sf"/>
</dbReference>
<reference evidence="2 3" key="1">
    <citation type="submission" date="2013-04" db="EMBL/GenBank/DDBJ databases">
        <title>The Genome Sequence of Parabacteroides goldsteinii DSM 19448.</title>
        <authorList>
            <consortium name="The Broad Institute Genomics Platform"/>
            <person name="Earl A."/>
            <person name="Ward D."/>
            <person name="Feldgarden M."/>
            <person name="Gevers D."/>
            <person name="Martens E."/>
            <person name="Sakamoto M."/>
            <person name="Benno Y."/>
            <person name="Song Y."/>
            <person name="Liu C."/>
            <person name="Lee J."/>
            <person name="Bolanos M."/>
            <person name="Vaisanen M.L."/>
            <person name="Finegold S.M."/>
            <person name="Walker B."/>
            <person name="Young S."/>
            <person name="Zeng Q."/>
            <person name="Gargeya S."/>
            <person name="Fitzgerald M."/>
            <person name="Haas B."/>
            <person name="Abouelleil A."/>
            <person name="Allen A.W."/>
            <person name="Alvarado L."/>
            <person name="Arachchi H.M."/>
            <person name="Berlin A.M."/>
            <person name="Chapman S.B."/>
            <person name="Gainer-Dewar J."/>
            <person name="Goldberg J."/>
            <person name="Griggs A."/>
            <person name="Gujja S."/>
            <person name="Hansen M."/>
            <person name="Howarth C."/>
            <person name="Imamovic A."/>
            <person name="Ireland A."/>
            <person name="Larimer J."/>
            <person name="McCowan C."/>
            <person name="Murphy C."/>
            <person name="Pearson M."/>
            <person name="Poon T.W."/>
            <person name="Priest M."/>
            <person name="Roberts A."/>
            <person name="Saif S."/>
            <person name="Shea T."/>
            <person name="Sisk P."/>
            <person name="Sykes S."/>
            <person name="Wortman J."/>
            <person name="Nusbaum C."/>
            <person name="Birren B."/>
        </authorList>
    </citation>
    <scope>NUCLEOTIDE SEQUENCE [LARGE SCALE GENOMIC DNA]</scope>
    <source>
        <strain evidence="2 3">DSM 19448</strain>
    </source>
</reference>
<dbReference type="Proteomes" id="UP000033047">
    <property type="component" value="Unassembled WGS sequence"/>
</dbReference>
<dbReference type="Gene3D" id="1.25.40.390">
    <property type="match status" value="1"/>
</dbReference>
<feature type="chain" id="PRO_5002488771" description="SusD/RagB family nutrient-binding outer membrane lipoprotein" evidence="1">
    <location>
        <begin position="23"/>
        <end position="488"/>
    </location>
</feature>
<dbReference type="PATRIC" id="fig|927665.4.peg.3008"/>
<name>A0A0F5J666_9BACT</name>
<proteinExistence type="predicted"/>
<accession>A0A0F5J666</accession>
<comment type="caution">
    <text evidence="2">The sequence shown here is derived from an EMBL/GenBank/DDBJ whole genome shotgun (WGS) entry which is preliminary data.</text>
</comment>
<dbReference type="PROSITE" id="PS51257">
    <property type="entry name" value="PROKAR_LIPOPROTEIN"/>
    <property type="match status" value="1"/>
</dbReference>
<protein>
    <recommendedName>
        <fullName evidence="4">SusD/RagB family nutrient-binding outer membrane lipoprotein</fullName>
    </recommendedName>
</protein>
<dbReference type="InterPro" id="IPR041662">
    <property type="entry name" value="SusD-like_2"/>
</dbReference>
<gene>
    <name evidence="2" type="ORF">HMPREF1535_02932</name>
</gene>
<dbReference type="EMBL" id="AQHV01000014">
    <property type="protein sequence ID" value="KKB53391.1"/>
    <property type="molecule type" value="Genomic_DNA"/>
</dbReference>
<evidence type="ECO:0008006" key="4">
    <source>
        <dbReference type="Google" id="ProtNLM"/>
    </source>
</evidence>
<dbReference type="SUPFAM" id="SSF48452">
    <property type="entry name" value="TPR-like"/>
    <property type="match status" value="1"/>
</dbReference>
<sequence length="488" mass="55223">MKNLINIYILLLLVVCSTLSSCSDWLDVNNNPNTAEKVEAGYLFNYAAVNWSGNRIGGDSYIPFSQSIQSQADGGDNYGGWGEAYYVISTYSLGNTWVSYYSVCGNNLQLAIQQAQNSVPENKNAEAQCLILLAMQVYETTMIYGDVPFSEAWKKEIKYPKFDDQKDVLNGVIDMLDQALAMIDINDKNCIDEYDPYFKGDMSKWIAIANSFKFRTLMVMVDADPSKADDIKKMMDEKKMITSAAGNMEFQYSETAGNENPKYGILAKYTGGINTMFFAHNNVFKPMEKYADSRIPRYFDPGHDGVFRALDTRQDAEDDEDGNIYSSAISSYLYRKDCPDVLYSYQEQLLLESEVYARGIGVTKDLAKANELFQAGVQAACNYYKADTEATKTFLSKLPDLSKLSESEALYEIHMQQWIDLMDRPLEAFVQWRRSGTQGNEVPALTVPAEASSKDLIRRWEYSPDELSTNPNAPKDSPKIWDAMWFDK</sequence>
<dbReference type="AlphaFoldDB" id="A0A0F5J666"/>
<evidence type="ECO:0000313" key="3">
    <source>
        <dbReference type="Proteomes" id="UP000033047"/>
    </source>
</evidence>
<evidence type="ECO:0000256" key="1">
    <source>
        <dbReference type="SAM" id="SignalP"/>
    </source>
</evidence>